<dbReference type="EMBL" id="ML210186">
    <property type="protein sequence ID" value="TFK25465.1"/>
    <property type="molecule type" value="Genomic_DNA"/>
</dbReference>
<dbReference type="OrthoDB" id="3064116at2759"/>
<dbReference type="Pfam" id="PF20414">
    <property type="entry name" value="DUF6698"/>
    <property type="match status" value="1"/>
</dbReference>
<evidence type="ECO:0000313" key="2">
    <source>
        <dbReference type="Proteomes" id="UP000307440"/>
    </source>
</evidence>
<reference evidence="1 2" key="1">
    <citation type="journal article" date="2019" name="Nat. Ecol. Evol.">
        <title>Megaphylogeny resolves global patterns of mushroom evolution.</title>
        <authorList>
            <person name="Varga T."/>
            <person name="Krizsan K."/>
            <person name="Foldi C."/>
            <person name="Dima B."/>
            <person name="Sanchez-Garcia M."/>
            <person name="Sanchez-Ramirez S."/>
            <person name="Szollosi G.J."/>
            <person name="Szarkandi J.G."/>
            <person name="Papp V."/>
            <person name="Albert L."/>
            <person name="Andreopoulos W."/>
            <person name="Angelini C."/>
            <person name="Antonin V."/>
            <person name="Barry K.W."/>
            <person name="Bougher N.L."/>
            <person name="Buchanan P."/>
            <person name="Buyck B."/>
            <person name="Bense V."/>
            <person name="Catcheside P."/>
            <person name="Chovatia M."/>
            <person name="Cooper J."/>
            <person name="Damon W."/>
            <person name="Desjardin D."/>
            <person name="Finy P."/>
            <person name="Geml J."/>
            <person name="Haridas S."/>
            <person name="Hughes K."/>
            <person name="Justo A."/>
            <person name="Karasinski D."/>
            <person name="Kautmanova I."/>
            <person name="Kiss B."/>
            <person name="Kocsube S."/>
            <person name="Kotiranta H."/>
            <person name="LaButti K.M."/>
            <person name="Lechner B.E."/>
            <person name="Liimatainen K."/>
            <person name="Lipzen A."/>
            <person name="Lukacs Z."/>
            <person name="Mihaltcheva S."/>
            <person name="Morgado L.N."/>
            <person name="Niskanen T."/>
            <person name="Noordeloos M.E."/>
            <person name="Ohm R.A."/>
            <person name="Ortiz-Santana B."/>
            <person name="Ovrebo C."/>
            <person name="Racz N."/>
            <person name="Riley R."/>
            <person name="Savchenko A."/>
            <person name="Shiryaev A."/>
            <person name="Soop K."/>
            <person name="Spirin V."/>
            <person name="Szebenyi C."/>
            <person name="Tomsovsky M."/>
            <person name="Tulloss R.E."/>
            <person name="Uehling J."/>
            <person name="Grigoriev I.V."/>
            <person name="Vagvolgyi C."/>
            <person name="Papp T."/>
            <person name="Martin F.M."/>
            <person name="Miettinen O."/>
            <person name="Hibbett D.S."/>
            <person name="Nagy L.G."/>
        </authorList>
    </citation>
    <scope>NUCLEOTIDE SEQUENCE [LARGE SCALE GENOMIC DNA]</scope>
    <source>
        <strain evidence="1 2">CBS 121175</strain>
    </source>
</reference>
<dbReference type="STRING" id="230819.A0A5C3KYU6"/>
<accession>A0A5C3KYU6</accession>
<dbReference type="Proteomes" id="UP000307440">
    <property type="component" value="Unassembled WGS sequence"/>
</dbReference>
<sequence length="257" mass="29120">MRTDPLTKAGRHFMRTVWAFCQVRGLLEEGIACSMQIKARLITLDILSPKQKREYEIYQRMMYAMPKLEERLCLGSDDDLGHTADLGVVVDWLVPSGASATPQLSRHSKANHGFYHYWTGKLLCPVGLDWEDPKIQEELRSGTTIVSGEYWPAFIYKDYTCDENNIWKGLFQSDILVKVVCTIVSLGSQKATKSCNAVIHNMTSVTIPLLAYIATQVMFSQNDVATDSETFYNLIISLLNNPDEKNDVDALLNWWNG</sequence>
<keyword evidence="2" id="KW-1185">Reference proteome</keyword>
<evidence type="ECO:0000313" key="1">
    <source>
        <dbReference type="EMBL" id="TFK25465.1"/>
    </source>
</evidence>
<dbReference type="AlphaFoldDB" id="A0A5C3KYU6"/>
<protein>
    <submittedName>
        <fullName evidence="1">Uncharacterized protein</fullName>
    </submittedName>
</protein>
<dbReference type="InterPro" id="IPR046521">
    <property type="entry name" value="DUF6698"/>
</dbReference>
<name>A0A5C3KYU6_COPMA</name>
<gene>
    <name evidence="1" type="ORF">FA15DRAFT_680234</name>
</gene>
<organism evidence="1 2">
    <name type="scientific">Coprinopsis marcescibilis</name>
    <name type="common">Agaric fungus</name>
    <name type="synonym">Psathyrella marcescibilis</name>
    <dbReference type="NCBI Taxonomy" id="230819"/>
    <lineage>
        <taxon>Eukaryota</taxon>
        <taxon>Fungi</taxon>
        <taxon>Dikarya</taxon>
        <taxon>Basidiomycota</taxon>
        <taxon>Agaricomycotina</taxon>
        <taxon>Agaricomycetes</taxon>
        <taxon>Agaricomycetidae</taxon>
        <taxon>Agaricales</taxon>
        <taxon>Agaricineae</taxon>
        <taxon>Psathyrellaceae</taxon>
        <taxon>Coprinopsis</taxon>
    </lineage>
</organism>
<proteinExistence type="predicted"/>